<proteinExistence type="predicted"/>
<accession>A0A9D1FXB0</accession>
<keyword evidence="1" id="KW-0472">Membrane</keyword>
<dbReference type="NCBIfam" id="TIGR02532">
    <property type="entry name" value="IV_pilin_GFxxxE"/>
    <property type="match status" value="1"/>
</dbReference>
<dbReference type="InterPro" id="IPR045584">
    <property type="entry name" value="Pilin-like"/>
</dbReference>
<sequence length="236" mass="25674">MLGGGGHLQNKLLQGFTLSEVLITLGIIGIVAAMTLPSLIGNYRAKQLSTGLKTAYSLIAQAIDKMEADGIDTTPEAFSSVSQSFANKLKNYFEVLYDCGSSFASMNTKYCAINDGSYTNFSRKSPMGFGVLDDGQFVLKNGMLLMFENMRGSSNIYITVDVNGRNRTPNAWGWDVFTFQLVDRSGKGILLPMCAEGTNITDVNRYCNSKTSDGASGIACTAKALSEKDYFRNLFE</sequence>
<gene>
    <name evidence="2" type="ORF">IAD41_06090</name>
</gene>
<evidence type="ECO:0000313" key="2">
    <source>
        <dbReference type="EMBL" id="HIS83156.1"/>
    </source>
</evidence>
<dbReference type="Pfam" id="PF07963">
    <property type="entry name" value="N_methyl"/>
    <property type="match status" value="1"/>
</dbReference>
<feature type="transmembrane region" description="Helical" evidence="1">
    <location>
        <begin position="21"/>
        <end position="43"/>
    </location>
</feature>
<dbReference type="AlphaFoldDB" id="A0A9D1FXB0"/>
<protein>
    <submittedName>
        <fullName evidence="2">Type II secretion system protein</fullName>
    </submittedName>
</protein>
<comment type="caution">
    <text evidence="2">The sequence shown here is derived from an EMBL/GenBank/DDBJ whole genome shotgun (WGS) entry which is preliminary data.</text>
</comment>
<keyword evidence="1" id="KW-1133">Transmembrane helix</keyword>
<dbReference type="EMBL" id="DVJO01000132">
    <property type="protein sequence ID" value="HIS83156.1"/>
    <property type="molecule type" value="Genomic_DNA"/>
</dbReference>
<dbReference type="InterPro" id="IPR012902">
    <property type="entry name" value="N_methyl_site"/>
</dbReference>
<evidence type="ECO:0000313" key="3">
    <source>
        <dbReference type="Proteomes" id="UP000824139"/>
    </source>
</evidence>
<keyword evidence="1" id="KW-0812">Transmembrane</keyword>
<reference evidence="2" key="1">
    <citation type="submission" date="2020-10" db="EMBL/GenBank/DDBJ databases">
        <authorList>
            <person name="Gilroy R."/>
        </authorList>
    </citation>
    <scope>NUCLEOTIDE SEQUENCE</scope>
    <source>
        <strain evidence="2">CHK152-2994</strain>
    </source>
</reference>
<dbReference type="Gene3D" id="3.30.700.10">
    <property type="entry name" value="Glycoprotein, Type 4 Pilin"/>
    <property type="match status" value="1"/>
</dbReference>
<reference evidence="2" key="2">
    <citation type="journal article" date="2021" name="PeerJ">
        <title>Extensive microbial diversity within the chicken gut microbiome revealed by metagenomics and culture.</title>
        <authorList>
            <person name="Gilroy R."/>
            <person name="Ravi A."/>
            <person name="Getino M."/>
            <person name="Pursley I."/>
            <person name="Horton D.L."/>
            <person name="Alikhan N.F."/>
            <person name="Baker D."/>
            <person name="Gharbi K."/>
            <person name="Hall N."/>
            <person name="Watson M."/>
            <person name="Adriaenssens E.M."/>
            <person name="Foster-Nyarko E."/>
            <person name="Jarju S."/>
            <person name="Secka A."/>
            <person name="Antonio M."/>
            <person name="Oren A."/>
            <person name="Chaudhuri R.R."/>
            <person name="La Ragione R."/>
            <person name="Hildebrand F."/>
            <person name="Pallen M.J."/>
        </authorList>
    </citation>
    <scope>NUCLEOTIDE SEQUENCE</scope>
    <source>
        <strain evidence="2">CHK152-2994</strain>
    </source>
</reference>
<dbReference type="SUPFAM" id="SSF54523">
    <property type="entry name" value="Pili subunits"/>
    <property type="match status" value="1"/>
</dbReference>
<evidence type="ECO:0000256" key="1">
    <source>
        <dbReference type="SAM" id="Phobius"/>
    </source>
</evidence>
<dbReference type="Proteomes" id="UP000824139">
    <property type="component" value="Unassembled WGS sequence"/>
</dbReference>
<name>A0A9D1FXB0_9BACT</name>
<organism evidence="2 3">
    <name type="scientific">Candidatus Scatenecus faecavium</name>
    <dbReference type="NCBI Taxonomy" id="2840915"/>
    <lineage>
        <taxon>Bacteria</taxon>
        <taxon>Candidatus Scatenecus</taxon>
    </lineage>
</organism>